<dbReference type="GeneTree" id="ENSGT00950000183106"/>
<reference evidence="3" key="1">
    <citation type="submission" date="2025-08" db="UniProtKB">
        <authorList>
            <consortium name="Ensembl"/>
        </authorList>
    </citation>
    <scope>IDENTIFICATION</scope>
</reference>
<comment type="similarity">
    <text evidence="1">Belongs to the FAM131 family.</text>
</comment>
<sequence>MGCIGSKTTIVAVDTTLHVEWNEGNPLPALSPLGHTRTSLVRRLVRQSSVDSQDSLEVNVEDTVEMLPKSRRALTIQEIAALARSSLHGISQVVKDHVTKPTAMAQGRVAHLIEWKGWCKPMDSPVALESTFNSYSDLSEGEQEARFAAGVAEQFAIAEAKLRAWSSVDGDDSNDESYDEDFTAPTDTTQPTDAVNPLPPSTLLKGLLHSRLCQLNARQGSCDPESDSSQTTISPETLCSSLCSLEDSLLLKELGSPSELAAKLLSSMSGREEVLLSKLPPQSAGECAFRSLAQLDCQDSMYSMSFTESCLSPTEDEGIPCKDYKVHGDSCQVRRKVSDVASSGVVSLDDNEEEAAEEDQEEDTREQ</sequence>
<evidence type="ECO:0000313" key="3">
    <source>
        <dbReference type="Ensembl" id="ENSSMRP00000030745.1"/>
    </source>
</evidence>
<accession>A0A8D0EG90</accession>
<evidence type="ECO:0000313" key="4">
    <source>
        <dbReference type="Proteomes" id="UP000694421"/>
    </source>
</evidence>
<evidence type="ECO:0000256" key="1">
    <source>
        <dbReference type="ARBA" id="ARBA00010635"/>
    </source>
</evidence>
<dbReference type="PANTHER" id="PTHR15736:SF4">
    <property type="entry name" value="PROTEIN FAM131A"/>
    <property type="match status" value="1"/>
</dbReference>
<feature type="compositionally biased region" description="Acidic residues" evidence="2">
    <location>
        <begin position="349"/>
        <end position="367"/>
    </location>
</feature>
<dbReference type="PANTHER" id="PTHR15736">
    <property type="entry name" value="PROTEIN FAM131B-RELATED"/>
    <property type="match status" value="1"/>
</dbReference>
<dbReference type="Proteomes" id="UP000694421">
    <property type="component" value="Unplaced"/>
</dbReference>
<evidence type="ECO:0000256" key="2">
    <source>
        <dbReference type="SAM" id="MobiDB-lite"/>
    </source>
</evidence>
<dbReference type="OMA" id="ACISQVV"/>
<organism evidence="3 4">
    <name type="scientific">Salvator merianae</name>
    <name type="common">Argentine black and white tegu</name>
    <name type="synonym">Tupinambis merianae</name>
    <dbReference type="NCBI Taxonomy" id="96440"/>
    <lineage>
        <taxon>Eukaryota</taxon>
        <taxon>Metazoa</taxon>
        <taxon>Chordata</taxon>
        <taxon>Craniata</taxon>
        <taxon>Vertebrata</taxon>
        <taxon>Euteleostomi</taxon>
        <taxon>Lepidosauria</taxon>
        <taxon>Squamata</taxon>
        <taxon>Bifurcata</taxon>
        <taxon>Unidentata</taxon>
        <taxon>Episquamata</taxon>
        <taxon>Laterata</taxon>
        <taxon>Teiioidea</taxon>
        <taxon>Teiidae</taxon>
        <taxon>Salvator</taxon>
    </lineage>
</organism>
<dbReference type="InterPro" id="IPR026782">
    <property type="entry name" value="FAM131"/>
</dbReference>
<feature type="compositionally biased region" description="Acidic residues" evidence="2">
    <location>
        <begin position="169"/>
        <end position="182"/>
    </location>
</feature>
<feature type="compositionally biased region" description="Low complexity" evidence="2">
    <location>
        <begin position="183"/>
        <end position="194"/>
    </location>
</feature>
<protein>
    <submittedName>
        <fullName evidence="3">Family with sequence similarity 131 member A</fullName>
    </submittedName>
</protein>
<dbReference type="AlphaFoldDB" id="A0A8D0EG90"/>
<feature type="region of interest" description="Disordered" evidence="2">
    <location>
        <begin position="168"/>
        <end position="200"/>
    </location>
</feature>
<feature type="region of interest" description="Disordered" evidence="2">
    <location>
        <begin position="337"/>
        <end position="367"/>
    </location>
</feature>
<dbReference type="Pfam" id="PF15010">
    <property type="entry name" value="FAM131"/>
    <property type="match status" value="1"/>
</dbReference>
<reference evidence="3" key="2">
    <citation type="submission" date="2025-09" db="UniProtKB">
        <authorList>
            <consortium name="Ensembl"/>
        </authorList>
    </citation>
    <scope>IDENTIFICATION</scope>
</reference>
<proteinExistence type="inferred from homology"/>
<dbReference type="Ensembl" id="ENSSMRT00000035867.1">
    <property type="protein sequence ID" value="ENSSMRP00000030745.1"/>
    <property type="gene ID" value="ENSSMRG00000023568.1"/>
</dbReference>
<keyword evidence="4" id="KW-1185">Reference proteome</keyword>
<name>A0A8D0EG90_SALMN</name>